<evidence type="ECO:0000256" key="5">
    <source>
        <dbReference type="SAM" id="SignalP"/>
    </source>
</evidence>
<dbReference type="AlphaFoldDB" id="A0A6A6QRJ2"/>
<reference evidence="6" key="1">
    <citation type="journal article" date="2020" name="Stud. Mycol.">
        <title>101 Dothideomycetes genomes: a test case for predicting lifestyles and emergence of pathogens.</title>
        <authorList>
            <person name="Haridas S."/>
            <person name="Albert R."/>
            <person name="Binder M."/>
            <person name="Bloem J."/>
            <person name="Labutti K."/>
            <person name="Salamov A."/>
            <person name="Andreopoulos B."/>
            <person name="Baker S."/>
            <person name="Barry K."/>
            <person name="Bills G."/>
            <person name="Bluhm B."/>
            <person name="Cannon C."/>
            <person name="Castanera R."/>
            <person name="Culley D."/>
            <person name="Daum C."/>
            <person name="Ezra D."/>
            <person name="Gonzalez J."/>
            <person name="Henrissat B."/>
            <person name="Kuo A."/>
            <person name="Liang C."/>
            <person name="Lipzen A."/>
            <person name="Lutzoni F."/>
            <person name="Magnuson J."/>
            <person name="Mondo S."/>
            <person name="Nolan M."/>
            <person name="Ohm R."/>
            <person name="Pangilinan J."/>
            <person name="Park H.-J."/>
            <person name="Ramirez L."/>
            <person name="Alfaro M."/>
            <person name="Sun H."/>
            <person name="Tritt A."/>
            <person name="Yoshinaga Y."/>
            <person name="Zwiers L.-H."/>
            <person name="Turgeon B."/>
            <person name="Goodwin S."/>
            <person name="Spatafora J."/>
            <person name="Crous P."/>
            <person name="Grigoriev I."/>
        </authorList>
    </citation>
    <scope>NUCLEOTIDE SEQUENCE</scope>
    <source>
        <strain evidence="6">CBS 269.34</strain>
    </source>
</reference>
<keyword evidence="1" id="KW-0880">Kelch repeat</keyword>
<accession>A0A6A6QRJ2</accession>
<gene>
    <name evidence="6" type="ORF">BU16DRAFT_81154</name>
</gene>
<feature type="transmembrane region" description="Helical" evidence="4">
    <location>
        <begin position="515"/>
        <end position="539"/>
    </location>
</feature>
<evidence type="ECO:0000256" key="3">
    <source>
        <dbReference type="SAM" id="MobiDB-lite"/>
    </source>
</evidence>
<evidence type="ECO:0008006" key="8">
    <source>
        <dbReference type="Google" id="ProtNLM"/>
    </source>
</evidence>
<feature type="chain" id="PRO_5025579430" description="Galactose oxidase" evidence="5">
    <location>
        <begin position="31"/>
        <end position="631"/>
    </location>
</feature>
<keyword evidence="7" id="KW-1185">Reference proteome</keyword>
<feature type="signal peptide" evidence="5">
    <location>
        <begin position="1"/>
        <end position="30"/>
    </location>
</feature>
<evidence type="ECO:0000256" key="4">
    <source>
        <dbReference type="SAM" id="Phobius"/>
    </source>
</evidence>
<dbReference type="InterPro" id="IPR015915">
    <property type="entry name" value="Kelch-typ_b-propeller"/>
</dbReference>
<keyword evidence="4" id="KW-1133">Transmembrane helix</keyword>
<dbReference type="SUPFAM" id="SSF50965">
    <property type="entry name" value="Galactose oxidase, central domain"/>
    <property type="match status" value="1"/>
</dbReference>
<dbReference type="InterPro" id="IPR011043">
    <property type="entry name" value="Gal_Oxase/kelch_b-propeller"/>
</dbReference>
<sequence>MAIFSRVPLSRSHLFFVLFLALLSPQVAHAQLYSPLDPIFYFCSRWFSSSVVKDGSLYINGGVETFYHSRVTSDTILGINTYLIQVSMETSWDWKTNITITDESKSTSNPKTGTYPPSLIRGTMFHGPADSKEVYAFGGTTFMGNTSFLGYVAPDASTYPLWTYAYDSSDFRWGQNDIGQPWKPNHGAAAEAIDQGLGFYLNGQIDKGTDSSTKNFGNDSTLPLDGMLIIDLANATSNNISTAAISGDGPRVGGGLQYIADVGEKGILVAIGGQLSPQNVSTSTSTNGHLLSLDTVDVFDISSYVDHPETNGTWYNQTTTGEIPEPRIDFCVVAASALDNSSHHMCVIPQPIVVQADPNKRYLYGGRNTITGVPYDDIYVLSLPAFIWTKINFGASPRWGHDCHVVGNRQLLTVGGNTTNEQCDWEIKGVAILDMSTITWGSVYNAFAPEYLVPTPVTKWLGGSPSGGATVTAPAGGYNSTGLAQLMGVKRVWPTSNTSQSATPKPHSHHKKTNVGVIVGPVIGGVAALALLAGLLLWFRQRRHKKAMTPHELEAAEKSELHEEPKKMPYELPVDSHKPYEMAEQHGLAEAPRDTTTHAVELDATTISGDAKPGVPMLRTPSNENPRILKR</sequence>
<evidence type="ECO:0000256" key="1">
    <source>
        <dbReference type="ARBA" id="ARBA00022441"/>
    </source>
</evidence>
<evidence type="ECO:0000313" key="6">
    <source>
        <dbReference type="EMBL" id="KAF2493487.1"/>
    </source>
</evidence>
<dbReference type="EMBL" id="MU004192">
    <property type="protein sequence ID" value="KAF2493487.1"/>
    <property type="molecule type" value="Genomic_DNA"/>
</dbReference>
<keyword evidence="2" id="KW-0677">Repeat</keyword>
<keyword evidence="4" id="KW-0812">Transmembrane</keyword>
<dbReference type="PANTHER" id="PTHR46228:SF2">
    <property type="entry name" value="KELCH REPEAT PROTEIN (AFU_ORTHOLOGUE AFUA_4G14350)"/>
    <property type="match status" value="1"/>
</dbReference>
<dbReference type="OrthoDB" id="10251809at2759"/>
<proteinExistence type="predicted"/>
<protein>
    <recommendedName>
        <fullName evidence="8">Galactose oxidase</fullName>
    </recommendedName>
</protein>
<organism evidence="6 7">
    <name type="scientific">Lophium mytilinum</name>
    <dbReference type="NCBI Taxonomy" id="390894"/>
    <lineage>
        <taxon>Eukaryota</taxon>
        <taxon>Fungi</taxon>
        <taxon>Dikarya</taxon>
        <taxon>Ascomycota</taxon>
        <taxon>Pezizomycotina</taxon>
        <taxon>Dothideomycetes</taxon>
        <taxon>Pleosporomycetidae</taxon>
        <taxon>Mytilinidiales</taxon>
        <taxon>Mytilinidiaceae</taxon>
        <taxon>Lophium</taxon>
    </lineage>
</organism>
<name>A0A6A6QRJ2_9PEZI</name>
<keyword evidence="5" id="KW-0732">Signal</keyword>
<evidence type="ECO:0000313" key="7">
    <source>
        <dbReference type="Proteomes" id="UP000799750"/>
    </source>
</evidence>
<dbReference type="Proteomes" id="UP000799750">
    <property type="component" value="Unassembled WGS sequence"/>
</dbReference>
<feature type="region of interest" description="Disordered" evidence="3">
    <location>
        <begin position="605"/>
        <end position="631"/>
    </location>
</feature>
<keyword evidence="4" id="KW-0472">Membrane</keyword>
<evidence type="ECO:0000256" key="2">
    <source>
        <dbReference type="ARBA" id="ARBA00022737"/>
    </source>
</evidence>
<dbReference type="PANTHER" id="PTHR46228">
    <property type="entry name" value="KELCH DOMAIN-CONTAINING PROTEIN"/>
    <property type="match status" value="1"/>
</dbReference>
<dbReference type="Gene3D" id="2.120.10.80">
    <property type="entry name" value="Kelch-type beta propeller"/>
    <property type="match status" value="1"/>
</dbReference>